<dbReference type="GO" id="GO:0005886">
    <property type="term" value="C:plasma membrane"/>
    <property type="evidence" value="ECO:0007669"/>
    <property type="project" value="TreeGrafter"/>
</dbReference>
<name>A0AAV2IZ72_KNICA</name>
<sequence>MEAPARQQKTGKRRRWGGLRQQWQLLGLFQIDEQHEFYQLTCMMKQGLATAIQSTGFHVPSDFTLETFAGPAFASLRGRLGMTEQEYQQSLCSEHCYLQFISNSKSRADFFLTYDIKGCEVSRWTEPAPEESHIIVVLKDLNFEGQFITLNQQRSWLLRQVEIDTQFLRRLNVLDYSLLLAHQPLHWDERHLGHSFANIIIRTKRSVIPSYSPKHPVASVPGEVPEEDVGCEKGRTLTGDAPVAEAVFPECTVPCTDTIDLLDYQAQNRRLLPNLKNPLHVIDGPEQRYFIGIIDIFTVYSFKKRLEHWWKSLRHPGKSFSTVSPNTYCTRLQRWVQDHTK</sequence>
<proteinExistence type="predicted"/>
<dbReference type="Gene3D" id="3.30.810.10">
    <property type="entry name" value="2-Layer Sandwich"/>
    <property type="match status" value="1"/>
</dbReference>
<dbReference type="Proteomes" id="UP001497482">
    <property type="component" value="Chromosome 1"/>
</dbReference>
<keyword evidence="1" id="KW-0547">Nucleotide-binding</keyword>
<organism evidence="3 4">
    <name type="scientific">Knipowitschia caucasica</name>
    <name type="common">Caucasian dwarf goby</name>
    <name type="synonym">Pomatoschistus caucasicus</name>
    <dbReference type="NCBI Taxonomy" id="637954"/>
    <lineage>
        <taxon>Eukaryota</taxon>
        <taxon>Metazoa</taxon>
        <taxon>Chordata</taxon>
        <taxon>Craniata</taxon>
        <taxon>Vertebrata</taxon>
        <taxon>Euteleostomi</taxon>
        <taxon>Actinopterygii</taxon>
        <taxon>Neopterygii</taxon>
        <taxon>Teleostei</taxon>
        <taxon>Neoteleostei</taxon>
        <taxon>Acanthomorphata</taxon>
        <taxon>Gobiaria</taxon>
        <taxon>Gobiiformes</taxon>
        <taxon>Gobioidei</taxon>
        <taxon>Gobiidae</taxon>
        <taxon>Gobiinae</taxon>
        <taxon>Knipowitschia</taxon>
    </lineage>
</organism>
<dbReference type="GO" id="GO:0016308">
    <property type="term" value="F:1-phosphatidylinositol-4-phosphate 5-kinase activity"/>
    <property type="evidence" value="ECO:0007669"/>
    <property type="project" value="TreeGrafter"/>
</dbReference>
<dbReference type="InterPro" id="IPR027483">
    <property type="entry name" value="PInositol-4-P-4/5-kinase_C_sf"/>
</dbReference>
<keyword evidence="1" id="KW-0808">Transferase</keyword>
<evidence type="ECO:0000313" key="3">
    <source>
        <dbReference type="EMBL" id="CAL1568144.1"/>
    </source>
</evidence>
<dbReference type="PROSITE" id="PS51455">
    <property type="entry name" value="PIPK"/>
    <property type="match status" value="1"/>
</dbReference>
<accession>A0AAV2IZ72</accession>
<dbReference type="EMBL" id="OZ035823">
    <property type="protein sequence ID" value="CAL1568144.1"/>
    <property type="molecule type" value="Genomic_DNA"/>
</dbReference>
<evidence type="ECO:0000259" key="2">
    <source>
        <dbReference type="PROSITE" id="PS51455"/>
    </source>
</evidence>
<reference evidence="3 4" key="1">
    <citation type="submission" date="2024-04" db="EMBL/GenBank/DDBJ databases">
        <authorList>
            <person name="Waldvogel A.-M."/>
            <person name="Schoenle A."/>
        </authorList>
    </citation>
    <scope>NUCLEOTIDE SEQUENCE [LARGE SCALE GENOMIC DNA]</scope>
</reference>
<gene>
    <name evidence="3" type="ORF">KC01_LOCUS818</name>
</gene>
<keyword evidence="1" id="KW-0067">ATP-binding</keyword>
<dbReference type="Pfam" id="PF01504">
    <property type="entry name" value="PIP5K"/>
    <property type="match status" value="1"/>
</dbReference>
<dbReference type="PANTHER" id="PTHR23086:SF46">
    <property type="entry name" value="PHOSPHATIDYLINOSITOL 4-PHOSPHATE 5-KINASE-LIKE PROTEIN 1"/>
    <property type="match status" value="1"/>
</dbReference>
<dbReference type="InterPro" id="IPR002498">
    <property type="entry name" value="PInositol-4-P-4/5-kinase_core"/>
</dbReference>
<dbReference type="AlphaFoldDB" id="A0AAV2IZ72"/>
<evidence type="ECO:0000256" key="1">
    <source>
        <dbReference type="PROSITE-ProRule" id="PRU00781"/>
    </source>
</evidence>
<keyword evidence="4" id="KW-1185">Reference proteome</keyword>
<feature type="domain" description="PIPK" evidence="2">
    <location>
        <begin position="1"/>
        <end position="340"/>
    </location>
</feature>
<dbReference type="GO" id="GO:0005524">
    <property type="term" value="F:ATP binding"/>
    <property type="evidence" value="ECO:0007669"/>
    <property type="project" value="UniProtKB-UniRule"/>
</dbReference>
<dbReference type="SUPFAM" id="SSF56104">
    <property type="entry name" value="SAICAR synthase-like"/>
    <property type="match status" value="1"/>
</dbReference>
<dbReference type="GO" id="GO:0046854">
    <property type="term" value="P:phosphatidylinositol phosphate biosynthetic process"/>
    <property type="evidence" value="ECO:0007669"/>
    <property type="project" value="TreeGrafter"/>
</dbReference>
<dbReference type="SMART" id="SM00330">
    <property type="entry name" value="PIPKc"/>
    <property type="match status" value="1"/>
</dbReference>
<dbReference type="InterPro" id="IPR023610">
    <property type="entry name" value="PInositol-4/5-P-5/4-kinase"/>
</dbReference>
<protein>
    <recommendedName>
        <fullName evidence="2">PIPK domain-containing protein</fullName>
    </recommendedName>
</protein>
<keyword evidence="1" id="KW-0418">Kinase</keyword>
<dbReference type="PANTHER" id="PTHR23086">
    <property type="entry name" value="PHOSPHATIDYLINOSITOL-4-PHOSPHATE 5-KINASE"/>
    <property type="match status" value="1"/>
</dbReference>
<evidence type="ECO:0000313" key="4">
    <source>
        <dbReference type="Proteomes" id="UP001497482"/>
    </source>
</evidence>